<dbReference type="PROSITE" id="PS50089">
    <property type="entry name" value="ZF_RING_2"/>
    <property type="match status" value="1"/>
</dbReference>
<dbReference type="SUPFAM" id="SSF57850">
    <property type="entry name" value="RING/U-box"/>
    <property type="match status" value="1"/>
</dbReference>
<dbReference type="GO" id="GO:0016567">
    <property type="term" value="P:protein ubiquitination"/>
    <property type="evidence" value="ECO:0007669"/>
    <property type="project" value="TreeGrafter"/>
</dbReference>
<accession>A0AAN8VBD7</accession>
<dbReference type="PANTHER" id="PTHR45676:SF41">
    <property type="entry name" value="RING-H2 FINGER PROTEIN ATL66"/>
    <property type="match status" value="1"/>
</dbReference>
<evidence type="ECO:0000313" key="5">
    <source>
        <dbReference type="EMBL" id="KAK6926976.1"/>
    </source>
</evidence>
<organism evidence="5 6">
    <name type="scientific">Dillenia turbinata</name>
    <dbReference type="NCBI Taxonomy" id="194707"/>
    <lineage>
        <taxon>Eukaryota</taxon>
        <taxon>Viridiplantae</taxon>
        <taxon>Streptophyta</taxon>
        <taxon>Embryophyta</taxon>
        <taxon>Tracheophyta</taxon>
        <taxon>Spermatophyta</taxon>
        <taxon>Magnoliopsida</taxon>
        <taxon>eudicotyledons</taxon>
        <taxon>Gunneridae</taxon>
        <taxon>Pentapetalae</taxon>
        <taxon>Dilleniales</taxon>
        <taxon>Dilleniaceae</taxon>
        <taxon>Dillenia</taxon>
    </lineage>
</organism>
<feature type="compositionally biased region" description="Pro residues" evidence="2">
    <location>
        <begin position="63"/>
        <end position="79"/>
    </location>
</feature>
<keyword evidence="3" id="KW-1133">Transmembrane helix</keyword>
<keyword evidence="1" id="KW-0479">Metal-binding</keyword>
<proteinExistence type="predicted"/>
<evidence type="ECO:0000259" key="4">
    <source>
        <dbReference type="PROSITE" id="PS50089"/>
    </source>
</evidence>
<dbReference type="Gene3D" id="3.30.40.10">
    <property type="entry name" value="Zinc/RING finger domain, C3HC4 (zinc finger)"/>
    <property type="match status" value="1"/>
</dbReference>
<dbReference type="SMART" id="SM00184">
    <property type="entry name" value="RING"/>
    <property type="match status" value="1"/>
</dbReference>
<dbReference type="EMBL" id="JBAMMX010000015">
    <property type="protein sequence ID" value="KAK6926976.1"/>
    <property type="molecule type" value="Genomic_DNA"/>
</dbReference>
<keyword evidence="6" id="KW-1185">Reference proteome</keyword>
<reference evidence="5 6" key="1">
    <citation type="submission" date="2023-12" db="EMBL/GenBank/DDBJ databases">
        <title>A high-quality genome assembly for Dillenia turbinata (Dilleniales).</title>
        <authorList>
            <person name="Chanderbali A."/>
        </authorList>
    </citation>
    <scope>NUCLEOTIDE SEQUENCE [LARGE SCALE GENOMIC DNA]</scope>
    <source>
        <strain evidence="5">LSX21</strain>
        <tissue evidence="5">Leaf</tissue>
    </source>
</reference>
<feature type="region of interest" description="Disordered" evidence="2">
    <location>
        <begin position="58"/>
        <end position="82"/>
    </location>
</feature>
<name>A0AAN8VBD7_9MAGN</name>
<evidence type="ECO:0000256" key="3">
    <source>
        <dbReference type="SAM" id="Phobius"/>
    </source>
</evidence>
<gene>
    <name evidence="5" type="ORF">RJ641_008695</name>
</gene>
<keyword evidence="1" id="KW-0862">Zinc</keyword>
<dbReference type="InterPro" id="IPR001841">
    <property type="entry name" value="Znf_RING"/>
</dbReference>
<sequence>MRALGMNPPVPPPKPPTLHDDGVFGLLLAYNDFFIVLVLIIIWLCFWRLCTWKRARSHRSSLPLPPPRPPPTPPSPPTRPTLTLPNDTVFEYNKNEPSRCVEDENGCTICLDELTNGDKCRILPKCGHVFHVQCIDQWLMPLVNPSCPICRATP</sequence>
<feature type="domain" description="RING-type" evidence="4">
    <location>
        <begin position="107"/>
        <end position="151"/>
    </location>
</feature>
<evidence type="ECO:0000256" key="2">
    <source>
        <dbReference type="SAM" id="MobiDB-lite"/>
    </source>
</evidence>
<feature type="transmembrane region" description="Helical" evidence="3">
    <location>
        <begin position="23"/>
        <end position="49"/>
    </location>
</feature>
<keyword evidence="3" id="KW-0472">Membrane</keyword>
<dbReference type="PANTHER" id="PTHR45676">
    <property type="entry name" value="RING-H2 FINGER PROTEIN ATL51-RELATED"/>
    <property type="match status" value="1"/>
</dbReference>
<dbReference type="Proteomes" id="UP001370490">
    <property type="component" value="Unassembled WGS sequence"/>
</dbReference>
<comment type="caution">
    <text evidence="5">The sequence shown here is derived from an EMBL/GenBank/DDBJ whole genome shotgun (WGS) entry which is preliminary data.</text>
</comment>
<keyword evidence="1" id="KW-0863">Zinc-finger</keyword>
<dbReference type="AlphaFoldDB" id="A0AAN8VBD7"/>
<protein>
    <submittedName>
        <fullName evidence="5">Zinc finger, RING-type</fullName>
    </submittedName>
</protein>
<evidence type="ECO:0000256" key="1">
    <source>
        <dbReference type="PROSITE-ProRule" id="PRU00175"/>
    </source>
</evidence>
<dbReference type="GO" id="GO:0008270">
    <property type="term" value="F:zinc ion binding"/>
    <property type="evidence" value="ECO:0007669"/>
    <property type="project" value="UniProtKB-KW"/>
</dbReference>
<dbReference type="Pfam" id="PF13639">
    <property type="entry name" value="zf-RING_2"/>
    <property type="match status" value="1"/>
</dbReference>
<keyword evidence="3" id="KW-0812">Transmembrane</keyword>
<dbReference type="InterPro" id="IPR013083">
    <property type="entry name" value="Znf_RING/FYVE/PHD"/>
</dbReference>
<evidence type="ECO:0000313" key="6">
    <source>
        <dbReference type="Proteomes" id="UP001370490"/>
    </source>
</evidence>